<keyword evidence="2" id="KW-1185">Reference proteome</keyword>
<reference evidence="2" key="1">
    <citation type="submission" date="2016-06" db="EMBL/GenBank/DDBJ databases">
        <title>Parallel loss of symbiosis genes in relatives of nitrogen-fixing non-legume Parasponia.</title>
        <authorList>
            <person name="Van Velzen R."/>
            <person name="Holmer R."/>
            <person name="Bu F."/>
            <person name="Rutten L."/>
            <person name="Van Zeijl A."/>
            <person name="Liu W."/>
            <person name="Santuari L."/>
            <person name="Cao Q."/>
            <person name="Sharma T."/>
            <person name="Shen D."/>
            <person name="Roswanjaya Y."/>
            <person name="Wardhani T."/>
            <person name="Kalhor M.S."/>
            <person name="Jansen J."/>
            <person name="Van den Hoogen J."/>
            <person name="Gungor B."/>
            <person name="Hartog M."/>
            <person name="Hontelez J."/>
            <person name="Verver J."/>
            <person name="Yang W.-C."/>
            <person name="Schijlen E."/>
            <person name="Repin R."/>
            <person name="Schilthuizen M."/>
            <person name="Schranz E."/>
            <person name="Heidstra R."/>
            <person name="Miyata K."/>
            <person name="Fedorova E."/>
            <person name="Kohlen W."/>
            <person name="Bisseling T."/>
            <person name="Smit S."/>
            <person name="Geurts R."/>
        </authorList>
    </citation>
    <scope>NUCLEOTIDE SEQUENCE [LARGE SCALE GENOMIC DNA]</scope>
    <source>
        <strain evidence="2">cv. RG33-2</strain>
    </source>
</reference>
<dbReference type="AlphaFoldDB" id="A0A2P5F156"/>
<proteinExistence type="predicted"/>
<sequence length="44" mass="4936">MKNVEPIPKLRAFKSIFFHPLWSPCKNGAHVTTLHDADLAPPPL</sequence>
<dbReference type="OrthoDB" id="10395019at2759"/>
<protein>
    <submittedName>
        <fullName evidence="1">Uncharacterized protein</fullName>
    </submittedName>
</protein>
<name>A0A2P5F156_TREOI</name>
<dbReference type="Proteomes" id="UP000237000">
    <property type="component" value="Unassembled WGS sequence"/>
</dbReference>
<comment type="caution">
    <text evidence="1">The sequence shown here is derived from an EMBL/GenBank/DDBJ whole genome shotgun (WGS) entry which is preliminary data.</text>
</comment>
<gene>
    <name evidence="1" type="ORF">TorRG33x02_128060</name>
</gene>
<dbReference type="EMBL" id="JXTC01000074">
    <property type="protein sequence ID" value="PON91523.1"/>
    <property type="molecule type" value="Genomic_DNA"/>
</dbReference>
<dbReference type="InParanoid" id="A0A2P5F156"/>
<organism evidence="1 2">
    <name type="scientific">Trema orientale</name>
    <name type="common">Charcoal tree</name>
    <name type="synonym">Celtis orientalis</name>
    <dbReference type="NCBI Taxonomy" id="63057"/>
    <lineage>
        <taxon>Eukaryota</taxon>
        <taxon>Viridiplantae</taxon>
        <taxon>Streptophyta</taxon>
        <taxon>Embryophyta</taxon>
        <taxon>Tracheophyta</taxon>
        <taxon>Spermatophyta</taxon>
        <taxon>Magnoliopsida</taxon>
        <taxon>eudicotyledons</taxon>
        <taxon>Gunneridae</taxon>
        <taxon>Pentapetalae</taxon>
        <taxon>rosids</taxon>
        <taxon>fabids</taxon>
        <taxon>Rosales</taxon>
        <taxon>Cannabaceae</taxon>
        <taxon>Trema</taxon>
    </lineage>
</organism>
<evidence type="ECO:0000313" key="2">
    <source>
        <dbReference type="Proteomes" id="UP000237000"/>
    </source>
</evidence>
<accession>A0A2P5F156</accession>
<evidence type="ECO:0000313" key="1">
    <source>
        <dbReference type="EMBL" id="PON91523.1"/>
    </source>
</evidence>